<name>B0WQC8_CULQU</name>
<dbReference type="HOGENOM" id="CLU_1549152_0_0_1"/>
<organism>
    <name type="scientific">Culex quinquefasciatus</name>
    <name type="common">Southern house mosquito</name>
    <name type="synonym">Culex pungens</name>
    <dbReference type="NCBI Taxonomy" id="7176"/>
    <lineage>
        <taxon>Eukaryota</taxon>
        <taxon>Metazoa</taxon>
        <taxon>Ecdysozoa</taxon>
        <taxon>Arthropoda</taxon>
        <taxon>Hexapoda</taxon>
        <taxon>Insecta</taxon>
        <taxon>Pterygota</taxon>
        <taxon>Neoptera</taxon>
        <taxon>Endopterygota</taxon>
        <taxon>Diptera</taxon>
        <taxon>Nematocera</taxon>
        <taxon>Culicoidea</taxon>
        <taxon>Culicidae</taxon>
        <taxon>Culicinae</taxon>
        <taxon>Culicini</taxon>
        <taxon>Culex</taxon>
        <taxon>Culex</taxon>
    </lineage>
</organism>
<dbReference type="KEGG" id="cqu:CpipJ_CPIJ009539"/>
<dbReference type="InParanoid" id="B0WQC8"/>
<reference evidence="2" key="2">
    <citation type="submission" date="2020-05" db="UniProtKB">
        <authorList>
            <consortium name="EnsemblMetazoa"/>
        </authorList>
    </citation>
    <scope>IDENTIFICATION</scope>
    <source>
        <strain evidence="2">JHB</strain>
    </source>
</reference>
<protein>
    <submittedName>
        <fullName evidence="1 2">Uncharacterized protein</fullName>
    </submittedName>
</protein>
<proteinExistence type="predicted"/>
<evidence type="ECO:0000313" key="3">
    <source>
        <dbReference type="Proteomes" id="UP000002320"/>
    </source>
</evidence>
<dbReference type="PANTHER" id="PTHR35685:SF2">
    <property type="entry name" value="825-OAK-RELATED"/>
    <property type="match status" value="1"/>
</dbReference>
<dbReference type="EMBL" id="DS232038">
    <property type="protein sequence ID" value="EDS32795.1"/>
    <property type="molecule type" value="Genomic_DNA"/>
</dbReference>
<gene>
    <name evidence="2" type="primary">6041686</name>
    <name evidence="1" type="ORF">CpipJ_CPIJ009539</name>
</gene>
<dbReference type="PANTHER" id="PTHR35685">
    <property type="entry name" value="825-OAK-RELATED-RELATED"/>
    <property type="match status" value="1"/>
</dbReference>
<dbReference type="AlphaFoldDB" id="B0WQC8"/>
<keyword evidence="3" id="KW-1185">Reference proteome</keyword>
<dbReference type="EnsemblMetazoa" id="CPIJ009539-RA">
    <property type="protein sequence ID" value="CPIJ009539-PA"/>
    <property type="gene ID" value="CPIJ009539"/>
</dbReference>
<sequence length="173" mass="17974">MTMWQSGGMGHSTQNNPWMKLMGIVAKERRHDNTQSQTGSNERALNIHAGAGPPVIHNNLTQTIFKMFAKVILLVAVAIACANAKPLLATLAAAPVVAAAPAVVTAQSSQYIARNYNGIAAAYTAAPLAYTAPAVAAAYTAAYTAPYAAAYPYAAAPVAAAAYTAAPYYPYVL</sequence>
<dbReference type="VEuPathDB" id="VectorBase:CPIJ009539"/>
<evidence type="ECO:0000313" key="2">
    <source>
        <dbReference type="EnsemblMetazoa" id="CPIJ009539-PA"/>
    </source>
</evidence>
<evidence type="ECO:0000313" key="1">
    <source>
        <dbReference type="EMBL" id="EDS32795.1"/>
    </source>
</evidence>
<dbReference type="Proteomes" id="UP000002320">
    <property type="component" value="Unassembled WGS sequence"/>
</dbReference>
<accession>B0WQC8</accession>
<dbReference type="STRING" id="7176.B0WQC8"/>
<reference evidence="1" key="1">
    <citation type="submission" date="2007-03" db="EMBL/GenBank/DDBJ databases">
        <title>Annotation of Culex pipiens quinquefasciatus.</title>
        <authorList>
            <consortium name="The Broad Institute Genome Sequencing Platform"/>
            <person name="Atkinson P.W."/>
            <person name="Hemingway J."/>
            <person name="Christensen B.M."/>
            <person name="Higgs S."/>
            <person name="Kodira C."/>
            <person name="Hannick L."/>
            <person name="Megy K."/>
            <person name="O'Leary S."/>
            <person name="Pearson M."/>
            <person name="Haas B.J."/>
            <person name="Mauceli E."/>
            <person name="Wortman J.R."/>
            <person name="Lee N.H."/>
            <person name="Guigo R."/>
            <person name="Stanke M."/>
            <person name="Alvarado L."/>
            <person name="Amedeo P."/>
            <person name="Antoine C.H."/>
            <person name="Arensburger P."/>
            <person name="Bidwell S.L."/>
            <person name="Crawford M."/>
            <person name="Camaro F."/>
            <person name="Devon K."/>
            <person name="Engels R."/>
            <person name="Hammond M."/>
            <person name="Howarth C."/>
            <person name="Koehrsen M."/>
            <person name="Lawson D."/>
            <person name="Montgomery P."/>
            <person name="Nene V."/>
            <person name="Nusbaum C."/>
            <person name="Puiu D."/>
            <person name="Romero-Severson J."/>
            <person name="Severson D.W."/>
            <person name="Shumway M."/>
            <person name="Sisk P."/>
            <person name="Stolte C."/>
            <person name="Zeng Q."/>
            <person name="Eisenstadt E."/>
            <person name="Fraser-Liggett C."/>
            <person name="Strausberg R."/>
            <person name="Galagan J."/>
            <person name="Birren B."/>
            <person name="Collins F.H."/>
        </authorList>
    </citation>
    <scope>NUCLEOTIDE SEQUENCE [LARGE SCALE GENOMIC DNA]</scope>
    <source>
        <strain evidence="1">JHB</strain>
    </source>
</reference>
<dbReference type="eggNOG" id="ENOG502SZHI">
    <property type="taxonomic scope" value="Eukaryota"/>
</dbReference>